<evidence type="ECO:0000313" key="1">
    <source>
        <dbReference type="EMBL" id="MST49485.1"/>
    </source>
</evidence>
<gene>
    <name evidence="1" type="ORF">FYJ63_04450</name>
</gene>
<name>A0A7K0K365_9ACTO</name>
<dbReference type="AlphaFoldDB" id="A0A7K0K365"/>
<proteinExistence type="predicted"/>
<dbReference type="EMBL" id="VUMY01000006">
    <property type="protein sequence ID" value="MST49485.1"/>
    <property type="molecule type" value="Genomic_DNA"/>
</dbReference>
<accession>A0A7K0K365</accession>
<dbReference type="Proteomes" id="UP000442535">
    <property type="component" value="Unassembled WGS sequence"/>
</dbReference>
<reference evidence="1 2" key="1">
    <citation type="submission" date="2019-08" db="EMBL/GenBank/DDBJ databases">
        <title>In-depth cultivation of the pig gut microbiome towards novel bacterial diversity and tailored functional studies.</title>
        <authorList>
            <person name="Wylensek D."/>
            <person name="Hitch T.C.A."/>
            <person name="Clavel T."/>
        </authorList>
    </citation>
    <scope>NUCLEOTIDE SEQUENCE [LARGE SCALE GENOMIC DNA]</scope>
    <source>
        <strain evidence="1 2">RF-GAM-744-WT-7</strain>
    </source>
</reference>
<sequence>MNTTLTPLYEGIAAKRIEKHLREALHEAQESLAHCRGIPINRIGRTYELTQGAVDTLTDALNELEIWS</sequence>
<comment type="caution">
    <text evidence="1">The sequence shown here is derived from an EMBL/GenBank/DDBJ whole genome shotgun (WGS) entry which is preliminary data.</text>
</comment>
<evidence type="ECO:0000313" key="2">
    <source>
        <dbReference type="Proteomes" id="UP000442535"/>
    </source>
</evidence>
<organism evidence="1 2">
    <name type="scientific">Mobiluncus porci</name>
    <dbReference type="NCBI Taxonomy" id="2652278"/>
    <lineage>
        <taxon>Bacteria</taxon>
        <taxon>Bacillati</taxon>
        <taxon>Actinomycetota</taxon>
        <taxon>Actinomycetes</taxon>
        <taxon>Actinomycetales</taxon>
        <taxon>Actinomycetaceae</taxon>
        <taxon>Mobiluncus</taxon>
    </lineage>
</organism>
<keyword evidence="2" id="KW-1185">Reference proteome</keyword>
<protein>
    <submittedName>
        <fullName evidence="1">Uncharacterized protein</fullName>
    </submittedName>
</protein>